<evidence type="ECO:0000313" key="4">
    <source>
        <dbReference type="Proteomes" id="UP001218218"/>
    </source>
</evidence>
<evidence type="ECO:0000256" key="2">
    <source>
        <dbReference type="SAM" id="SignalP"/>
    </source>
</evidence>
<dbReference type="AlphaFoldDB" id="A0AAD7AQI9"/>
<feature type="region of interest" description="Disordered" evidence="1">
    <location>
        <begin position="70"/>
        <end position="115"/>
    </location>
</feature>
<feature type="chain" id="PRO_5042209655" evidence="2">
    <location>
        <begin position="20"/>
        <end position="115"/>
    </location>
</feature>
<evidence type="ECO:0000313" key="3">
    <source>
        <dbReference type="EMBL" id="KAJ7366133.1"/>
    </source>
</evidence>
<keyword evidence="2" id="KW-0732">Signal</keyword>
<proteinExistence type="predicted"/>
<comment type="caution">
    <text evidence="3">The sequence shown here is derived from an EMBL/GenBank/DDBJ whole genome shotgun (WGS) entry which is preliminary data.</text>
</comment>
<feature type="compositionally biased region" description="Polar residues" evidence="1">
    <location>
        <begin position="70"/>
        <end position="88"/>
    </location>
</feature>
<evidence type="ECO:0000256" key="1">
    <source>
        <dbReference type="SAM" id="MobiDB-lite"/>
    </source>
</evidence>
<organism evidence="3 4">
    <name type="scientific">Mycena albidolilacea</name>
    <dbReference type="NCBI Taxonomy" id="1033008"/>
    <lineage>
        <taxon>Eukaryota</taxon>
        <taxon>Fungi</taxon>
        <taxon>Dikarya</taxon>
        <taxon>Basidiomycota</taxon>
        <taxon>Agaricomycotina</taxon>
        <taxon>Agaricomycetes</taxon>
        <taxon>Agaricomycetidae</taxon>
        <taxon>Agaricales</taxon>
        <taxon>Marasmiineae</taxon>
        <taxon>Mycenaceae</taxon>
        <taxon>Mycena</taxon>
    </lineage>
</organism>
<keyword evidence="4" id="KW-1185">Reference proteome</keyword>
<feature type="compositionally biased region" description="Polar residues" evidence="1">
    <location>
        <begin position="100"/>
        <end position="115"/>
    </location>
</feature>
<protein>
    <submittedName>
        <fullName evidence="3">Uncharacterized protein</fullName>
    </submittedName>
</protein>
<accession>A0AAD7AQI9</accession>
<dbReference type="Proteomes" id="UP001218218">
    <property type="component" value="Unassembled WGS sequence"/>
</dbReference>
<gene>
    <name evidence="3" type="ORF">DFH08DRAFT_163715</name>
</gene>
<sequence length="115" mass="12528">MRLSTVAFTVMTLLALTRAAPVRPLKRDTDAAFSWDSASPDQRIAYLEAIDPHTVTLEECKGWLVKFQAENASSGSQNPSEAEGQQSRRQSEKGGEQDQSEAGEQADQSGADQQD</sequence>
<dbReference type="EMBL" id="JARIHO010000002">
    <property type="protein sequence ID" value="KAJ7366133.1"/>
    <property type="molecule type" value="Genomic_DNA"/>
</dbReference>
<feature type="signal peptide" evidence="2">
    <location>
        <begin position="1"/>
        <end position="19"/>
    </location>
</feature>
<reference evidence="3" key="1">
    <citation type="submission" date="2023-03" db="EMBL/GenBank/DDBJ databases">
        <title>Massive genome expansion in bonnet fungi (Mycena s.s.) driven by repeated elements and novel gene families across ecological guilds.</title>
        <authorList>
            <consortium name="Lawrence Berkeley National Laboratory"/>
            <person name="Harder C.B."/>
            <person name="Miyauchi S."/>
            <person name="Viragh M."/>
            <person name="Kuo A."/>
            <person name="Thoen E."/>
            <person name="Andreopoulos B."/>
            <person name="Lu D."/>
            <person name="Skrede I."/>
            <person name="Drula E."/>
            <person name="Henrissat B."/>
            <person name="Morin E."/>
            <person name="Kohler A."/>
            <person name="Barry K."/>
            <person name="LaButti K."/>
            <person name="Morin E."/>
            <person name="Salamov A."/>
            <person name="Lipzen A."/>
            <person name="Mereny Z."/>
            <person name="Hegedus B."/>
            <person name="Baldrian P."/>
            <person name="Stursova M."/>
            <person name="Weitz H."/>
            <person name="Taylor A."/>
            <person name="Grigoriev I.V."/>
            <person name="Nagy L.G."/>
            <person name="Martin F."/>
            <person name="Kauserud H."/>
        </authorList>
    </citation>
    <scope>NUCLEOTIDE SEQUENCE</scope>
    <source>
        <strain evidence="3">CBHHK002</strain>
    </source>
</reference>
<name>A0AAD7AQI9_9AGAR</name>